<gene>
    <name evidence="2" type="ORF">BU23DRAFT_559117</name>
</gene>
<dbReference type="GO" id="GO:0008033">
    <property type="term" value="P:tRNA processing"/>
    <property type="evidence" value="ECO:0007669"/>
    <property type="project" value="InterPro"/>
</dbReference>
<accession>A0A6A5US47</accession>
<feature type="region of interest" description="Disordered" evidence="1">
    <location>
        <begin position="107"/>
        <end position="130"/>
    </location>
</feature>
<dbReference type="PANTHER" id="PTHR28272">
    <property type="entry name" value="RIBONUCLEASES P/MRP PROTEIN SUBUNIT POP3"/>
    <property type="match status" value="1"/>
</dbReference>
<evidence type="ECO:0000313" key="2">
    <source>
        <dbReference type="EMBL" id="KAF1967781.1"/>
    </source>
</evidence>
<dbReference type="EMBL" id="ML976728">
    <property type="protein sequence ID" value="KAF1967781.1"/>
    <property type="molecule type" value="Genomic_DNA"/>
</dbReference>
<evidence type="ECO:0000256" key="1">
    <source>
        <dbReference type="SAM" id="MobiDB-lite"/>
    </source>
</evidence>
<name>A0A6A5US47_9PLEO</name>
<dbReference type="GO" id="GO:0006364">
    <property type="term" value="P:rRNA processing"/>
    <property type="evidence" value="ECO:0007669"/>
    <property type="project" value="InterPro"/>
</dbReference>
<dbReference type="OrthoDB" id="20109at2759"/>
<proteinExistence type="predicted"/>
<dbReference type="GO" id="GO:0004526">
    <property type="term" value="F:ribonuclease P activity"/>
    <property type="evidence" value="ECO:0007669"/>
    <property type="project" value="TreeGrafter"/>
</dbReference>
<organism evidence="2 3">
    <name type="scientific">Bimuria novae-zelandiae CBS 107.79</name>
    <dbReference type="NCBI Taxonomy" id="1447943"/>
    <lineage>
        <taxon>Eukaryota</taxon>
        <taxon>Fungi</taxon>
        <taxon>Dikarya</taxon>
        <taxon>Ascomycota</taxon>
        <taxon>Pezizomycotina</taxon>
        <taxon>Dothideomycetes</taxon>
        <taxon>Pleosporomycetidae</taxon>
        <taxon>Pleosporales</taxon>
        <taxon>Massarineae</taxon>
        <taxon>Didymosphaeriaceae</taxon>
        <taxon>Bimuria</taxon>
    </lineage>
</organism>
<dbReference type="Proteomes" id="UP000800036">
    <property type="component" value="Unassembled WGS sequence"/>
</dbReference>
<dbReference type="GO" id="GO:0000172">
    <property type="term" value="C:ribonuclease MRP complex"/>
    <property type="evidence" value="ECO:0007669"/>
    <property type="project" value="TreeGrafter"/>
</dbReference>
<feature type="region of interest" description="Disordered" evidence="1">
    <location>
        <begin position="51"/>
        <end position="89"/>
    </location>
</feature>
<evidence type="ECO:0000313" key="3">
    <source>
        <dbReference type="Proteomes" id="UP000800036"/>
    </source>
</evidence>
<dbReference type="GO" id="GO:0005655">
    <property type="term" value="C:nucleolar ribonuclease P complex"/>
    <property type="evidence" value="ECO:0007669"/>
    <property type="project" value="TreeGrafter"/>
</dbReference>
<evidence type="ECO:0008006" key="4">
    <source>
        <dbReference type="Google" id="ProtNLM"/>
    </source>
</evidence>
<dbReference type="GO" id="GO:0034965">
    <property type="term" value="P:intronic box C/D snoRNA processing"/>
    <property type="evidence" value="ECO:0007669"/>
    <property type="project" value="TreeGrafter"/>
</dbReference>
<sequence>MASSAKKSSKPVFKTARPYSHTHWPALTSVTRTNIMDSLCNLLQPLGDHRKTYIHPSAGKKRKRANKTSQKEAHELPDAPPPPPEIGNHILIGLNSVTRHLEALAAQTAPQDKEKQNPSDQGQDQSKTSNPRPVALVLIPHNHPTSSLPHAHIPTLVHLSTLNSSPETATRLLAFPPGCEPDIAAALHIPHVGALAVMEGAPGADALVAYVREQVGLTRCAWIDEAMRAEWKGVRVEGADG</sequence>
<dbReference type="GO" id="GO:0000171">
    <property type="term" value="F:ribonuclease MRP activity"/>
    <property type="evidence" value="ECO:0007669"/>
    <property type="project" value="TreeGrafter"/>
</dbReference>
<protein>
    <recommendedName>
        <fullName evidence="4">RNase P subunit Pop3</fullName>
    </recommendedName>
</protein>
<reference evidence="2" key="1">
    <citation type="journal article" date="2020" name="Stud. Mycol.">
        <title>101 Dothideomycetes genomes: a test case for predicting lifestyles and emergence of pathogens.</title>
        <authorList>
            <person name="Haridas S."/>
            <person name="Albert R."/>
            <person name="Binder M."/>
            <person name="Bloem J."/>
            <person name="Labutti K."/>
            <person name="Salamov A."/>
            <person name="Andreopoulos B."/>
            <person name="Baker S."/>
            <person name="Barry K."/>
            <person name="Bills G."/>
            <person name="Bluhm B."/>
            <person name="Cannon C."/>
            <person name="Castanera R."/>
            <person name="Culley D."/>
            <person name="Daum C."/>
            <person name="Ezra D."/>
            <person name="Gonzalez J."/>
            <person name="Henrissat B."/>
            <person name="Kuo A."/>
            <person name="Liang C."/>
            <person name="Lipzen A."/>
            <person name="Lutzoni F."/>
            <person name="Magnuson J."/>
            <person name="Mondo S."/>
            <person name="Nolan M."/>
            <person name="Ohm R."/>
            <person name="Pangilinan J."/>
            <person name="Park H.-J."/>
            <person name="Ramirez L."/>
            <person name="Alfaro M."/>
            <person name="Sun H."/>
            <person name="Tritt A."/>
            <person name="Yoshinaga Y."/>
            <person name="Zwiers L.-H."/>
            <person name="Turgeon B."/>
            <person name="Goodwin S."/>
            <person name="Spatafora J."/>
            <person name="Crous P."/>
            <person name="Grigoriev I."/>
        </authorList>
    </citation>
    <scope>NUCLEOTIDE SEQUENCE</scope>
    <source>
        <strain evidence="2">CBS 107.79</strain>
    </source>
</reference>
<feature type="compositionally biased region" description="Polar residues" evidence="1">
    <location>
        <begin position="118"/>
        <end position="130"/>
    </location>
</feature>
<dbReference type="PANTHER" id="PTHR28272:SF1">
    <property type="entry name" value="RIBONUCLEASES P_MRP PROTEIN SUBUNIT POP3"/>
    <property type="match status" value="1"/>
</dbReference>
<dbReference type="GO" id="GO:0005829">
    <property type="term" value="C:cytosol"/>
    <property type="evidence" value="ECO:0007669"/>
    <property type="project" value="TreeGrafter"/>
</dbReference>
<dbReference type="InterPro" id="IPR013241">
    <property type="entry name" value="RNase_P_Pop3"/>
</dbReference>
<keyword evidence="3" id="KW-1185">Reference proteome</keyword>
<dbReference type="AlphaFoldDB" id="A0A6A5US47"/>